<dbReference type="RefSeq" id="WP_131239455.1">
    <property type="nucleotide sequence ID" value="NZ_SJTH01000094.1"/>
</dbReference>
<dbReference type="Proteomes" id="UP000293846">
    <property type="component" value="Unassembled WGS sequence"/>
</dbReference>
<dbReference type="OrthoDB" id="1952525at2"/>
<reference evidence="2 3" key="1">
    <citation type="submission" date="2019-03" db="EMBL/GenBank/DDBJ databases">
        <authorList>
            <person name="Jensen L."/>
            <person name="Storgaard J."/>
            <person name="Sulaj E."/>
            <person name="Schramm A."/>
            <person name="Marshall I.P.G."/>
        </authorList>
    </citation>
    <scope>NUCLEOTIDE SEQUENCE [LARGE SCALE GENOMIC DNA]</scope>
    <source>
        <strain evidence="2 3">2017H2G3</strain>
    </source>
</reference>
<accession>A0A4R1AML8</accession>
<evidence type="ECO:0000259" key="1">
    <source>
        <dbReference type="Pfam" id="PF09565"/>
    </source>
</evidence>
<dbReference type="AlphaFoldDB" id="A0A4R1AML8"/>
<organism evidence="2 3">
    <name type="scientific">Cytobacillus praedii</name>
    <dbReference type="NCBI Taxonomy" id="1742358"/>
    <lineage>
        <taxon>Bacteria</taxon>
        <taxon>Bacillati</taxon>
        <taxon>Bacillota</taxon>
        <taxon>Bacilli</taxon>
        <taxon>Bacillales</taxon>
        <taxon>Bacillaceae</taxon>
        <taxon>Cytobacillus</taxon>
    </lineage>
</organism>
<dbReference type="Gene3D" id="3.30.870.10">
    <property type="entry name" value="Endonuclease Chain A"/>
    <property type="match status" value="1"/>
</dbReference>
<evidence type="ECO:0000313" key="3">
    <source>
        <dbReference type="Proteomes" id="UP000293846"/>
    </source>
</evidence>
<proteinExistence type="predicted"/>
<dbReference type="EMBL" id="SJTH01000094">
    <property type="protein sequence ID" value="TCJ00992.1"/>
    <property type="molecule type" value="Genomic_DNA"/>
</dbReference>
<sequence>MFWNKGKLIEIFETSNKLKSLKIVTAFFSQYGLKLMQECIERNKLTKDKVKIYLSEEFNIKNPAILLEELCKIAKVYIVSKEKLHAKVYIFEYQDMTEVSYGSANLTRGGCEGNLEFINKEVLIDDTRINLFINYCENASIKVSSEVIEAYREKTVELQKLYHFNKRISNQIASIFGNDDPFVEADYDLLNKFFVFEDYETLFPKNQTDKSNPMGKRRENIRGKMEYINDILVPKFKKLNLHNHWSKKNLTSLLFPNFYNHNRVGWIGIRYGKHEKEVKFLNTHYGLGKKNEDYSSFQKHACMQFSVVSNGITVGLFHSVANDAIDRGYLHDHIDNKSQEIINHIKSIKGEEFIWYIYDGKNDRNLKTFDFDTEDPEDFISFYKSNDRDGFESFMIYHMEPDDINLTSAGTIAKIIEHKVSVLLPLYESIVFRPQF</sequence>
<dbReference type="CDD" id="cd09117">
    <property type="entry name" value="PLDc_Bfil_DEXD_like"/>
    <property type="match status" value="1"/>
</dbReference>
<name>A0A4R1AML8_9BACI</name>
<keyword evidence="3" id="KW-1185">Reference proteome</keyword>
<dbReference type="Pfam" id="PF09565">
    <property type="entry name" value="RE_NgoFVII"/>
    <property type="match status" value="1"/>
</dbReference>
<feature type="domain" description="Restriction endonuclease type II NgoFVII N-terminal" evidence="1">
    <location>
        <begin position="73"/>
        <end position="142"/>
    </location>
</feature>
<evidence type="ECO:0000313" key="2">
    <source>
        <dbReference type="EMBL" id="TCJ00992.1"/>
    </source>
</evidence>
<gene>
    <name evidence="2" type="ORF">E0Y62_26245</name>
</gene>
<dbReference type="InterPro" id="IPR019065">
    <property type="entry name" value="RE_NgoFVII_N"/>
</dbReference>
<comment type="caution">
    <text evidence="2">The sequence shown here is derived from an EMBL/GenBank/DDBJ whole genome shotgun (WGS) entry which is preliminary data.</text>
</comment>
<protein>
    <recommendedName>
        <fullName evidence="1">Restriction endonuclease type II NgoFVII N-terminal domain-containing protein</fullName>
    </recommendedName>
</protein>